<organism evidence="1">
    <name type="scientific">Borrelia bissettiae</name>
    <name type="common">Borreliella bissettiae</name>
    <dbReference type="NCBI Taxonomy" id="64897"/>
    <lineage>
        <taxon>Bacteria</taxon>
        <taxon>Pseudomonadati</taxon>
        <taxon>Spirochaetota</taxon>
        <taxon>Spirochaetia</taxon>
        <taxon>Spirochaetales</taxon>
        <taxon>Borreliaceae</taxon>
        <taxon>Borreliella</taxon>
    </lineage>
</organism>
<name>A0A1L8ZDH1_BORBI</name>
<dbReference type="AlphaFoldDB" id="A0A1L8ZDH1"/>
<sequence>MKKQQLILLLFIPQIIYAKSYFASDAFFNKYQKLNEKPKTGFYIEYYSIDDTEKLYLYKENNLIKYKTIQITENTKK</sequence>
<reference evidence="1" key="1">
    <citation type="journal article" date="2015" name="Microbiology">
        <title>Similarities in murine infection and immune response to Borrelia bissettii and Borrelia burgdorferi sensu stricto.</title>
        <authorList>
            <person name="Leydet B.F.Jr."/>
            <person name="Liang F.T."/>
        </authorList>
    </citation>
    <scope>NUCLEOTIDE SEQUENCE [LARGE SCALE GENOMIC DNA]</scope>
    <source>
        <strain evidence="1">CO275</strain>
    </source>
</reference>
<feature type="non-terminal residue" evidence="1">
    <location>
        <position position="77"/>
    </location>
</feature>
<protein>
    <submittedName>
        <fullName evidence="1">Uncharacterized protein</fullName>
    </submittedName>
</protein>
<evidence type="ECO:0000313" key="1">
    <source>
        <dbReference type="EMBL" id="OJH15785.1"/>
    </source>
</evidence>
<dbReference type="EMBL" id="JNBW01000036">
    <property type="protein sequence ID" value="OJH15785.1"/>
    <property type="molecule type" value="Genomic_DNA"/>
</dbReference>
<reference evidence="1" key="2">
    <citation type="submission" date="2015-07" db="EMBL/GenBank/DDBJ databases">
        <authorList>
            <person name="Noorani M."/>
        </authorList>
    </citation>
    <scope>NUCLEOTIDE SEQUENCE</scope>
    <source>
        <strain evidence="1">CO275</strain>
    </source>
</reference>
<comment type="caution">
    <text evidence="1">The sequence shown here is derived from an EMBL/GenBank/DDBJ whole genome shotgun (WGS) entry which is preliminary data.</text>
</comment>
<gene>
    <name evidence="1" type="ORF">ER70_00725</name>
</gene>
<accession>A0A1L8ZDH1</accession>
<proteinExistence type="predicted"/>